<accession>A0A147FCR9</accession>
<evidence type="ECO:0000313" key="5">
    <source>
        <dbReference type="EMBL" id="KTS14377.1"/>
    </source>
</evidence>
<dbReference type="Gene3D" id="1.10.10.60">
    <property type="entry name" value="Homeodomain-like"/>
    <property type="match status" value="1"/>
</dbReference>
<keyword evidence="1" id="KW-0805">Transcription regulation</keyword>
<dbReference type="InterPro" id="IPR018060">
    <property type="entry name" value="HTH_AraC"/>
</dbReference>
<evidence type="ECO:0000256" key="1">
    <source>
        <dbReference type="ARBA" id="ARBA00023015"/>
    </source>
</evidence>
<gene>
    <name evidence="5" type="ORF">RSA3_00260</name>
</gene>
<dbReference type="PRINTS" id="PR00032">
    <property type="entry name" value="HTHARAC"/>
</dbReference>
<comment type="caution">
    <text evidence="5">The sequence shown here is derived from an EMBL/GenBank/DDBJ whole genome shotgun (WGS) entry which is preliminary data.</text>
</comment>
<evidence type="ECO:0000313" key="6">
    <source>
        <dbReference type="Proteomes" id="UP000072189"/>
    </source>
</evidence>
<dbReference type="Pfam" id="PF14525">
    <property type="entry name" value="AraC_binding_2"/>
    <property type="match status" value="1"/>
</dbReference>
<name>A0A147FCR9_MICTE</name>
<evidence type="ECO:0000256" key="2">
    <source>
        <dbReference type="ARBA" id="ARBA00023125"/>
    </source>
</evidence>
<proteinExistence type="predicted"/>
<dbReference type="InterPro" id="IPR050204">
    <property type="entry name" value="AraC_XylS_family_regulators"/>
</dbReference>
<dbReference type="Pfam" id="PF12833">
    <property type="entry name" value="HTH_18"/>
    <property type="match status" value="1"/>
</dbReference>
<sequence length="301" mass="32723">MRTAVSAPEWETLSSQAFVPLRVRTGAHFVASLDHRGYASAALSAIHSGACHIARDRALLSPAAEDMALFSFQVSGRNLVEQNDRQATIGPGDGVLYVTRSAYDLDFPDDAELVVLQVPTEWLGLSASTLSTIAAQRLSARRDLLLRTASRVVRSHFTGRPVLDDTAQSIRVATELLAAALRGGGRRSSPPRSHAALFASFHRIVAEHLDDPRLDVSALAAVENVSVRTVHQVFSERGLRAAAFIRSERMSRACRLLRETTLAIPDIALRCGVADPSVFARTFRNEVGMSPTRYRAQLAAD</sequence>
<dbReference type="AlphaFoldDB" id="A0A147FCR9"/>
<dbReference type="PROSITE" id="PS00041">
    <property type="entry name" value="HTH_ARAC_FAMILY_1"/>
    <property type="match status" value="1"/>
</dbReference>
<dbReference type="PANTHER" id="PTHR46796">
    <property type="entry name" value="HTH-TYPE TRANSCRIPTIONAL ACTIVATOR RHAS-RELATED"/>
    <property type="match status" value="1"/>
</dbReference>
<dbReference type="InterPro" id="IPR018062">
    <property type="entry name" value="HTH_AraC-typ_CS"/>
</dbReference>
<keyword evidence="3" id="KW-0804">Transcription</keyword>
<dbReference type="InterPro" id="IPR020449">
    <property type="entry name" value="Tscrpt_reg_AraC-type_HTH"/>
</dbReference>
<organism evidence="5 6">
    <name type="scientific">Microbacterium testaceum</name>
    <name type="common">Aureobacterium testaceum</name>
    <name type="synonym">Brevibacterium testaceum</name>
    <dbReference type="NCBI Taxonomy" id="2033"/>
    <lineage>
        <taxon>Bacteria</taxon>
        <taxon>Bacillati</taxon>
        <taxon>Actinomycetota</taxon>
        <taxon>Actinomycetes</taxon>
        <taxon>Micrococcales</taxon>
        <taxon>Microbacteriaceae</taxon>
        <taxon>Microbacterium</taxon>
    </lineage>
</organism>
<protein>
    <recommendedName>
        <fullName evidence="4">HTH araC/xylS-type domain-containing protein</fullName>
    </recommendedName>
</protein>
<dbReference type="InterPro" id="IPR035418">
    <property type="entry name" value="AraC-bd_2"/>
</dbReference>
<dbReference type="PANTHER" id="PTHR46796:SF6">
    <property type="entry name" value="ARAC SUBFAMILY"/>
    <property type="match status" value="1"/>
</dbReference>
<dbReference type="SUPFAM" id="SSF46689">
    <property type="entry name" value="Homeodomain-like"/>
    <property type="match status" value="1"/>
</dbReference>
<feature type="domain" description="HTH araC/xylS-type" evidence="4">
    <location>
        <begin position="199"/>
        <end position="297"/>
    </location>
</feature>
<dbReference type="GO" id="GO:0043565">
    <property type="term" value="F:sequence-specific DNA binding"/>
    <property type="evidence" value="ECO:0007669"/>
    <property type="project" value="InterPro"/>
</dbReference>
<reference evidence="5 6" key="1">
    <citation type="journal article" date="2016" name="Front. Microbiol.">
        <title>Genomic Resource of Rice Seed Associated Bacteria.</title>
        <authorList>
            <person name="Midha S."/>
            <person name="Bansal K."/>
            <person name="Sharma S."/>
            <person name="Kumar N."/>
            <person name="Patil P.P."/>
            <person name="Chaudhry V."/>
            <person name="Patil P.B."/>
        </authorList>
    </citation>
    <scope>NUCLEOTIDE SEQUENCE [LARGE SCALE GENOMIC DNA]</scope>
    <source>
        <strain evidence="5 6">RSA3</strain>
    </source>
</reference>
<keyword evidence="2" id="KW-0238">DNA-binding</keyword>
<dbReference type="GO" id="GO:0003700">
    <property type="term" value="F:DNA-binding transcription factor activity"/>
    <property type="evidence" value="ECO:0007669"/>
    <property type="project" value="InterPro"/>
</dbReference>
<dbReference type="PROSITE" id="PS01124">
    <property type="entry name" value="HTH_ARAC_FAMILY_2"/>
    <property type="match status" value="1"/>
</dbReference>
<dbReference type="Proteomes" id="UP000072189">
    <property type="component" value="Unassembled WGS sequence"/>
</dbReference>
<evidence type="ECO:0000256" key="3">
    <source>
        <dbReference type="ARBA" id="ARBA00023163"/>
    </source>
</evidence>
<evidence type="ECO:0000259" key="4">
    <source>
        <dbReference type="PROSITE" id="PS01124"/>
    </source>
</evidence>
<dbReference type="SMART" id="SM00342">
    <property type="entry name" value="HTH_ARAC"/>
    <property type="match status" value="1"/>
</dbReference>
<dbReference type="InterPro" id="IPR009057">
    <property type="entry name" value="Homeodomain-like_sf"/>
</dbReference>
<dbReference type="EMBL" id="LDRV01000001">
    <property type="protein sequence ID" value="KTS14377.1"/>
    <property type="molecule type" value="Genomic_DNA"/>
</dbReference>
<dbReference type="PATRIC" id="fig|2033.7.peg.57"/>